<dbReference type="PANTHER" id="PTHR11102:SF160">
    <property type="entry name" value="ERAD-ASSOCIATED E3 UBIQUITIN-PROTEIN LIGASE COMPONENT HRD3"/>
    <property type="match status" value="1"/>
</dbReference>
<dbReference type="EMBL" id="CP076724">
    <property type="protein sequence ID" value="QWV96489.1"/>
    <property type="molecule type" value="Genomic_DNA"/>
</dbReference>
<gene>
    <name evidence="2" type="ORF">KP005_14055</name>
</gene>
<accession>A0ABX8JIM8</accession>
<sequence>MRRKLLTALIGSMLYVSSALPAFADYAAGVVAYAAGNYEKAAREFKSDETAGSYFILSQMYGSGIGLNQDKKTALTYLHRAAELGLDVAQADLGLLYLEGAGVHANEAEGLRWLRKAAAQGLPEAETIVRAFTQVEVASR</sequence>
<dbReference type="Pfam" id="PF08238">
    <property type="entry name" value="Sel1"/>
    <property type="match status" value="2"/>
</dbReference>
<keyword evidence="1" id="KW-0732">Signal</keyword>
<name>A0ABX8JIM8_9BACT</name>
<evidence type="ECO:0000313" key="2">
    <source>
        <dbReference type="EMBL" id="QWV96489.1"/>
    </source>
</evidence>
<keyword evidence="3" id="KW-1185">Reference proteome</keyword>
<evidence type="ECO:0000256" key="1">
    <source>
        <dbReference type="SAM" id="SignalP"/>
    </source>
</evidence>
<reference evidence="2 3" key="1">
    <citation type="submission" date="2021-06" db="EMBL/GenBank/DDBJ databases">
        <title>Gemonas diversity in paddy soil.</title>
        <authorList>
            <person name="Liu G."/>
        </authorList>
    </citation>
    <scope>NUCLEOTIDE SEQUENCE [LARGE SCALE GENOMIC DNA]</scope>
    <source>
        <strain evidence="2 3">RG29</strain>
    </source>
</reference>
<feature type="chain" id="PRO_5047270803" evidence="1">
    <location>
        <begin position="25"/>
        <end position="140"/>
    </location>
</feature>
<dbReference type="InterPro" id="IPR006597">
    <property type="entry name" value="Sel1-like"/>
</dbReference>
<dbReference type="Proteomes" id="UP000683493">
    <property type="component" value="Chromosome"/>
</dbReference>
<organism evidence="2 3">
    <name type="scientific">Geomonas diazotrophica</name>
    <dbReference type="NCBI Taxonomy" id="2843197"/>
    <lineage>
        <taxon>Bacteria</taxon>
        <taxon>Pseudomonadati</taxon>
        <taxon>Thermodesulfobacteriota</taxon>
        <taxon>Desulfuromonadia</taxon>
        <taxon>Geobacterales</taxon>
        <taxon>Geobacteraceae</taxon>
        <taxon>Geomonas</taxon>
    </lineage>
</organism>
<evidence type="ECO:0000313" key="3">
    <source>
        <dbReference type="Proteomes" id="UP000683493"/>
    </source>
</evidence>
<dbReference type="PANTHER" id="PTHR11102">
    <property type="entry name" value="SEL-1-LIKE PROTEIN"/>
    <property type="match status" value="1"/>
</dbReference>
<proteinExistence type="predicted"/>
<protein>
    <submittedName>
        <fullName evidence="2">Sel1 repeat family protein</fullName>
    </submittedName>
</protein>
<feature type="signal peptide" evidence="1">
    <location>
        <begin position="1"/>
        <end position="24"/>
    </location>
</feature>
<dbReference type="SMART" id="SM00671">
    <property type="entry name" value="SEL1"/>
    <property type="match status" value="2"/>
</dbReference>
<dbReference type="InterPro" id="IPR050767">
    <property type="entry name" value="Sel1_AlgK"/>
</dbReference>